<protein>
    <submittedName>
        <fullName evidence="1">Uncharacterized protein</fullName>
    </submittedName>
</protein>
<accession>A0A0K1SA99</accession>
<sequence>MRKTPVKLIKSQRLTKRPGESHLNQRLTRLGVFLPTEAAIFPF</sequence>
<dbReference type="Proteomes" id="UP000068167">
    <property type="component" value="Chromosome"/>
</dbReference>
<proteinExistence type="predicted"/>
<reference evidence="1 2" key="1">
    <citation type="journal article" date="2016" name="Stand. Genomic Sci.">
        <title>Complete genome sequence and genomic characterization of Microcystis panniformis FACHB 1757 by third-generation sequencing.</title>
        <authorList>
            <person name="Zhang J.Y."/>
            <person name="Guan R."/>
            <person name="Zhang H.J."/>
            <person name="Li H."/>
            <person name="Xiao P."/>
            <person name="Yu G.L."/>
            <person name="Du L."/>
            <person name="Cao D.M."/>
            <person name="Zhu B.C."/>
            <person name="Li R.H."/>
            <person name="Lu Z.H."/>
        </authorList>
    </citation>
    <scope>NUCLEOTIDE SEQUENCE [LARGE SCALE GENOMIC DNA]</scope>
    <source>
        <strain evidence="1 2">FACHB-1757</strain>
    </source>
</reference>
<keyword evidence="2" id="KW-1185">Reference proteome</keyword>
<evidence type="ECO:0000313" key="1">
    <source>
        <dbReference type="EMBL" id="AKV70963.1"/>
    </source>
</evidence>
<dbReference type="AlphaFoldDB" id="A0A0K1SA99"/>
<dbReference type="KEGG" id="mpk:VL20_6200"/>
<evidence type="ECO:0000313" key="2">
    <source>
        <dbReference type="Proteomes" id="UP000068167"/>
    </source>
</evidence>
<organism evidence="1 2">
    <name type="scientific">Microcystis panniformis FACHB-1757</name>
    <dbReference type="NCBI Taxonomy" id="1638788"/>
    <lineage>
        <taxon>Bacteria</taxon>
        <taxon>Bacillati</taxon>
        <taxon>Cyanobacteriota</taxon>
        <taxon>Cyanophyceae</taxon>
        <taxon>Oscillatoriophycideae</taxon>
        <taxon>Chroococcales</taxon>
        <taxon>Microcystaceae</taxon>
        <taxon>Microcystis</taxon>
    </lineage>
</organism>
<name>A0A0K1SA99_9CHRO</name>
<gene>
    <name evidence="1" type="ORF">VL20_6200</name>
</gene>
<dbReference type="EMBL" id="CP011339">
    <property type="protein sequence ID" value="AKV70963.1"/>
    <property type="molecule type" value="Genomic_DNA"/>
</dbReference>